<dbReference type="GO" id="GO:0043565">
    <property type="term" value="F:sequence-specific DNA binding"/>
    <property type="evidence" value="ECO:0007669"/>
    <property type="project" value="TreeGrafter"/>
</dbReference>
<feature type="region of interest" description="Disordered" evidence="1">
    <location>
        <begin position="249"/>
        <end position="406"/>
    </location>
</feature>
<dbReference type="Proteomes" id="UP000006310">
    <property type="component" value="Chromosome 1"/>
</dbReference>
<dbReference type="OrthoDB" id="5391991at2759"/>
<name>J7RTE1_HUIN7</name>
<reference evidence="2 3" key="1">
    <citation type="journal article" date="2011" name="Proc. Natl. Acad. Sci. U.S.A.">
        <title>Evolutionary erosion of yeast sex chromosomes by mating-type switching accidents.</title>
        <authorList>
            <person name="Gordon J.L."/>
            <person name="Armisen D."/>
            <person name="Proux-Wera E."/>
            <person name="Oheigeartaigh S.S."/>
            <person name="Byrne K.P."/>
            <person name="Wolfe K.H."/>
        </authorList>
    </citation>
    <scope>NUCLEOTIDE SEQUENCE [LARGE SCALE GENOMIC DNA]</scope>
    <source>
        <strain evidence="3">ATCC MYA-139 / BCRC 22969 / CBS 8797 / CCRC 22969 / KCTC 17520 / NBRC 10181 / NCYC 3082</strain>
    </source>
</reference>
<dbReference type="KEGG" id="kng:KNAG_0A02780"/>
<sequence>MEQRIEDYSVLEATAAAAGSGGVGVAAGGGAASLVTPAKLADLLMERGPLAIRYINQALTESVPLFKDLSTSKQRRLVMGAMELGDQERCMVFKKVGWGLWTVERVAPESFIEVRDATNRRNSKVRENVRENTDTTAKNEPAVPAVPAVPTVPTLSVPQRRKTVAKPTTQSDGGSPPHAMYIDENALASDDDDDDEDDHRNDIQAGEEDAGGKMYSFNRRASGVVYADRPSAEMFEQDLLAQKMRPLIKNRSRRSSSKNRPPVHLVPGTGAGTTGGAGSASASASAQDAKQRGKMYGSANSTSLELVAEAVPRRSSSRLSVSKESSIRSTLLAGQPQKPVFKPPPPPPAPAPAPAIEAAHEENAEHHSDTEDEDWEQLGPQELLRSGPAAPQSTDEAAQLLLSLNR</sequence>
<dbReference type="PANTHER" id="PTHR28164">
    <property type="entry name" value="PROTEIN STB3"/>
    <property type="match status" value="1"/>
</dbReference>
<feature type="compositionally biased region" description="Basic and acidic residues" evidence="1">
    <location>
        <begin position="123"/>
        <end position="133"/>
    </location>
</feature>
<dbReference type="RefSeq" id="XP_022462213.1">
    <property type="nucleotide sequence ID" value="XM_022607074.1"/>
</dbReference>
<dbReference type="PANTHER" id="PTHR28164:SF1">
    <property type="entry name" value="PROTEIN STB3"/>
    <property type="match status" value="1"/>
</dbReference>
<feature type="compositionally biased region" description="Basic and acidic residues" evidence="1">
    <location>
        <begin position="358"/>
        <end position="369"/>
    </location>
</feature>
<evidence type="ECO:0000313" key="2">
    <source>
        <dbReference type="EMBL" id="CCK67967.1"/>
    </source>
</evidence>
<dbReference type="Pfam" id="PF10330">
    <property type="entry name" value="Stb3"/>
    <property type="match status" value="1"/>
</dbReference>
<gene>
    <name evidence="2" type="primary">KNAG0A02780</name>
    <name evidence="2" type="ordered locus">KNAG_0A02780</name>
</gene>
<evidence type="ECO:0000313" key="3">
    <source>
        <dbReference type="Proteomes" id="UP000006310"/>
    </source>
</evidence>
<feature type="compositionally biased region" description="Pro residues" evidence="1">
    <location>
        <begin position="341"/>
        <end position="353"/>
    </location>
</feature>
<feature type="compositionally biased region" description="Gly residues" evidence="1">
    <location>
        <begin position="269"/>
        <end position="278"/>
    </location>
</feature>
<proteinExistence type="predicted"/>
<dbReference type="HOGENOM" id="CLU_039968_0_0_1"/>
<dbReference type="GeneID" id="34523602"/>
<dbReference type="EMBL" id="HE978314">
    <property type="protein sequence ID" value="CCK67967.1"/>
    <property type="molecule type" value="Genomic_DNA"/>
</dbReference>
<feature type="compositionally biased region" description="Low complexity" evidence="1">
    <location>
        <begin position="313"/>
        <end position="329"/>
    </location>
</feature>
<dbReference type="AlphaFoldDB" id="J7RTE1"/>
<dbReference type="GO" id="GO:0005634">
    <property type="term" value="C:nucleus"/>
    <property type="evidence" value="ECO:0007669"/>
    <property type="project" value="TreeGrafter"/>
</dbReference>
<protein>
    <submittedName>
        <fullName evidence="2">Uncharacterized protein</fullName>
    </submittedName>
</protein>
<organism evidence="2 3">
    <name type="scientific">Huiozyma naganishii (strain ATCC MYA-139 / BCRC 22969 / CBS 8797 / KCTC 17520 / NBRC 10181 / NCYC 3082 / Yp74L-3)</name>
    <name type="common">Yeast</name>
    <name type="synonym">Kazachstania naganishii</name>
    <dbReference type="NCBI Taxonomy" id="1071383"/>
    <lineage>
        <taxon>Eukaryota</taxon>
        <taxon>Fungi</taxon>
        <taxon>Dikarya</taxon>
        <taxon>Ascomycota</taxon>
        <taxon>Saccharomycotina</taxon>
        <taxon>Saccharomycetes</taxon>
        <taxon>Saccharomycetales</taxon>
        <taxon>Saccharomycetaceae</taxon>
        <taxon>Huiozyma</taxon>
    </lineage>
</organism>
<dbReference type="InterPro" id="IPR018818">
    <property type="entry name" value="Stb3"/>
</dbReference>
<keyword evidence="3" id="KW-1185">Reference proteome</keyword>
<feature type="compositionally biased region" description="Polar residues" evidence="1">
    <location>
        <begin position="391"/>
        <end position="406"/>
    </location>
</feature>
<accession>J7RTE1</accession>
<feature type="region of interest" description="Disordered" evidence="1">
    <location>
        <begin position="123"/>
        <end position="214"/>
    </location>
</feature>
<reference evidence="3" key="2">
    <citation type="submission" date="2012-08" db="EMBL/GenBank/DDBJ databases">
        <title>Genome sequence of Kazachstania naganishii.</title>
        <authorList>
            <person name="Gordon J.L."/>
            <person name="Armisen D."/>
            <person name="Proux-Wera E."/>
            <person name="OhEigeartaigh S.S."/>
            <person name="Byrne K.P."/>
            <person name="Wolfe K.H."/>
        </authorList>
    </citation>
    <scope>NUCLEOTIDE SEQUENCE [LARGE SCALE GENOMIC DNA]</scope>
    <source>
        <strain evidence="3">ATCC MYA-139 / BCRC 22969 / CBS 8797 / CCRC 22969 / KCTC 17520 / NBRC 10181 / NCYC 3082</strain>
    </source>
</reference>
<dbReference type="eggNOG" id="ENOG502QW7S">
    <property type="taxonomic scope" value="Eukaryota"/>
</dbReference>
<feature type="compositionally biased region" description="Low complexity" evidence="1">
    <location>
        <begin position="141"/>
        <end position="154"/>
    </location>
</feature>
<evidence type="ECO:0000256" key="1">
    <source>
        <dbReference type="SAM" id="MobiDB-lite"/>
    </source>
</evidence>
<dbReference type="GO" id="GO:0000432">
    <property type="term" value="P:positive regulation of transcription from RNA polymerase II promoter by glucose"/>
    <property type="evidence" value="ECO:0007669"/>
    <property type="project" value="TreeGrafter"/>
</dbReference>
<dbReference type="OMA" id="FAKIGWG"/>